<dbReference type="GO" id="GO:0008168">
    <property type="term" value="F:methyltransferase activity"/>
    <property type="evidence" value="ECO:0007669"/>
    <property type="project" value="UniProtKB-KW"/>
</dbReference>
<dbReference type="Gene3D" id="3.40.50.150">
    <property type="entry name" value="Vaccinia Virus protein VP39"/>
    <property type="match status" value="1"/>
</dbReference>
<accession>A0A9D9GRI1</accession>
<keyword evidence="1" id="KW-0489">Methyltransferase</keyword>
<comment type="caution">
    <text evidence="1">The sequence shown here is derived from an EMBL/GenBank/DDBJ whole genome shotgun (WGS) entry which is preliminary data.</text>
</comment>
<feature type="non-terminal residue" evidence="1">
    <location>
        <position position="1"/>
    </location>
</feature>
<dbReference type="SUPFAM" id="SSF53335">
    <property type="entry name" value="S-adenosyl-L-methionine-dependent methyltransferases"/>
    <property type="match status" value="1"/>
</dbReference>
<gene>
    <name evidence="1" type="ORF">IAC78_01880</name>
</gene>
<organism evidence="1 2">
    <name type="scientific">Candidatus Scatoplasma merdavium</name>
    <dbReference type="NCBI Taxonomy" id="2840932"/>
    <lineage>
        <taxon>Bacteria</taxon>
        <taxon>Bacillati</taxon>
        <taxon>Bacillota</taxon>
        <taxon>Bacilli</taxon>
        <taxon>Bacillales</taxon>
        <taxon>Candidatus Scatoplasma</taxon>
    </lineage>
</organism>
<dbReference type="AlphaFoldDB" id="A0A9D9GRI1"/>
<reference evidence="1" key="2">
    <citation type="journal article" date="2021" name="PeerJ">
        <title>Extensive microbial diversity within the chicken gut microbiome revealed by metagenomics and culture.</title>
        <authorList>
            <person name="Gilroy R."/>
            <person name="Ravi A."/>
            <person name="Getino M."/>
            <person name="Pursley I."/>
            <person name="Horton D.L."/>
            <person name="Alikhan N.F."/>
            <person name="Baker D."/>
            <person name="Gharbi K."/>
            <person name="Hall N."/>
            <person name="Watson M."/>
            <person name="Adriaenssens E.M."/>
            <person name="Foster-Nyarko E."/>
            <person name="Jarju S."/>
            <person name="Secka A."/>
            <person name="Antonio M."/>
            <person name="Oren A."/>
            <person name="Chaudhuri R.R."/>
            <person name="La Ragione R."/>
            <person name="Hildebrand F."/>
            <person name="Pallen M.J."/>
        </authorList>
    </citation>
    <scope>NUCLEOTIDE SEQUENCE</scope>
    <source>
        <strain evidence="1">1748</strain>
    </source>
</reference>
<evidence type="ECO:0000313" key="1">
    <source>
        <dbReference type="EMBL" id="MBO8414216.1"/>
    </source>
</evidence>
<sequence length="106" mass="12374">SDYRCVSSIKKSEEILKTNKCKILFGDYKKVIHSSDLEHINLIFLDPPYNKDINCSILEELLNSKLVSDIFTVVAEQEKELEDVAGYELKKYSYSYKKVGIYTRRK</sequence>
<dbReference type="InterPro" id="IPR029063">
    <property type="entry name" value="SAM-dependent_MTases_sf"/>
</dbReference>
<evidence type="ECO:0000313" key="2">
    <source>
        <dbReference type="Proteomes" id="UP000823629"/>
    </source>
</evidence>
<dbReference type="Proteomes" id="UP000823629">
    <property type="component" value="Unassembled WGS sequence"/>
</dbReference>
<dbReference type="Pfam" id="PF03602">
    <property type="entry name" value="Cons_hypoth95"/>
    <property type="match status" value="1"/>
</dbReference>
<name>A0A9D9GRI1_9BACL</name>
<reference evidence="1" key="1">
    <citation type="submission" date="2020-10" db="EMBL/GenBank/DDBJ databases">
        <authorList>
            <person name="Gilroy R."/>
        </authorList>
    </citation>
    <scope>NUCLEOTIDE SEQUENCE</scope>
    <source>
        <strain evidence="1">1748</strain>
    </source>
</reference>
<proteinExistence type="predicted"/>
<keyword evidence="1" id="KW-0808">Transferase</keyword>
<dbReference type="GO" id="GO:0032259">
    <property type="term" value="P:methylation"/>
    <property type="evidence" value="ECO:0007669"/>
    <property type="project" value="UniProtKB-KW"/>
</dbReference>
<dbReference type="EMBL" id="JADING010000053">
    <property type="protein sequence ID" value="MBO8414216.1"/>
    <property type="molecule type" value="Genomic_DNA"/>
</dbReference>
<protein>
    <submittedName>
        <fullName evidence="1">RsmD family RNA methyltransferase</fullName>
    </submittedName>
</protein>